<evidence type="ECO:0000313" key="3">
    <source>
        <dbReference type="Proteomes" id="UP001195422"/>
    </source>
</evidence>
<dbReference type="Proteomes" id="UP001195422">
    <property type="component" value="Unassembled WGS sequence"/>
</dbReference>
<organism evidence="2 3">
    <name type="scientific">Glutamicibacter protophormiae</name>
    <name type="common">Brevibacterium protophormiae</name>
    <dbReference type="NCBI Taxonomy" id="37930"/>
    <lineage>
        <taxon>Bacteria</taxon>
        <taxon>Bacillati</taxon>
        <taxon>Actinomycetota</taxon>
        <taxon>Actinomycetes</taxon>
        <taxon>Micrococcales</taxon>
        <taxon>Micrococcaceae</taxon>
        <taxon>Glutamicibacter</taxon>
    </lineage>
</organism>
<evidence type="ECO:0000313" key="2">
    <source>
        <dbReference type="EMBL" id="MBP2399807.1"/>
    </source>
</evidence>
<accession>A0ABS4XU91</accession>
<comment type="caution">
    <text evidence="2">The sequence shown here is derived from an EMBL/GenBank/DDBJ whole genome shotgun (WGS) entry which is preliminary data.</text>
</comment>
<dbReference type="InterPro" id="IPR058588">
    <property type="entry name" value="E2-CBASS"/>
</dbReference>
<feature type="domain" description="Type II CBASS E2 protein" evidence="1">
    <location>
        <begin position="81"/>
        <end position="201"/>
    </location>
</feature>
<sequence>MTIASLLRHHGIDVPKYVTVSGRIIFDGVTKSASGDHVHNEFGVVTPVASHTFHGGAAVVDSRSENDSVWWENVNMIQPHIDAMSNSFPGFRYQPAIAESGPYWRGTIDTGRGKFDVGVFLRQDQKIPRVRVLNKFQLGVSVNGGWRASPHLYDNGNLCVAGSSDWIAGIHTAATATAWAAHWLAAYTEWRFTRVWPADGARFADA</sequence>
<protein>
    <recommendedName>
        <fullName evidence="1">Type II CBASS E2 protein domain-containing protein</fullName>
    </recommendedName>
</protein>
<dbReference type="EMBL" id="JAGIOJ010000001">
    <property type="protein sequence ID" value="MBP2399807.1"/>
    <property type="molecule type" value="Genomic_DNA"/>
</dbReference>
<reference evidence="2 3" key="1">
    <citation type="submission" date="2021-03" db="EMBL/GenBank/DDBJ databases">
        <title>Sequencing the genomes of 1000 actinobacteria strains.</title>
        <authorList>
            <person name="Klenk H.-P."/>
        </authorList>
    </citation>
    <scope>NUCLEOTIDE SEQUENCE [LARGE SCALE GENOMIC DNA]</scope>
    <source>
        <strain evidence="2 3">DSM 20168</strain>
    </source>
</reference>
<gene>
    <name evidence="2" type="ORF">JOF39_002888</name>
</gene>
<keyword evidence="3" id="KW-1185">Reference proteome</keyword>
<dbReference type="RefSeq" id="WP_209550410.1">
    <property type="nucleotide sequence ID" value="NZ_BMPH01000001.1"/>
</dbReference>
<proteinExistence type="predicted"/>
<dbReference type="Pfam" id="PF26395">
    <property type="entry name" value="E2-CBASS"/>
    <property type="match status" value="1"/>
</dbReference>
<name>A0ABS4XU91_GLUPR</name>
<evidence type="ECO:0000259" key="1">
    <source>
        <dbReference type="Pfam" id="PF26395"/>
    </source>
</evidence>